<dbReference type="PANTHER" id="PTHR31503">
    <property type="entry name" value="VACUOLAR CALCIUM ION TRANSPORTER"/>
    <property type="match status" value="1"/>
</dbReference>
<accession>A0A8X7MKJ7</accession>
<comment type="similarity">
    <text evidence="2">Belongs to the Ca(2+):cation antiporter (CaCA) (TC 2.A.19) family.</text>
</comment>
<evidence type="ECO:0000313" key="11">
    <source>
        <dbReference type="EMBL" id="KAE8239210.1"/>
    </source>
</evidence>
<evidence type="ECO:0000256" key="3">
    <source>
        <dbReference type="ARBA" id="ARBA00022448"/>
    </source>
</evidence>
<evidence type="ECO:0000259" key="10">
    <source>
        <dbReference type="Pfam" id="PF01699"/>
    </source>
</evidence>
<evidence type="ECO:0000256" key="8">
    <source>
        <dbReference type="SAM" id="MobiDB-lite"/>
    </source>
</evidence>
<evidence type="ECO:0000256" key="9">
    <source>
        <dbReference type="SAM" id="Phobius"/>
    </source>
</evidence>
<reference evidence="11" key="1">
    <citation type="submission" date="2016-04" db="EMBL/GenBank/DDBJ databases">
        <authorList>
            <person name="Nguyen H.D."/>
            <person name="Samba Siva P."/>
            <person name="Cullis J."/>
            <person name="Levesque C.A."/>
            <person name="Hambleton S."/>
        </authorList>
    </citation>
    <scope>NUCLEOTIDE SEQUENCE</scope>
    <source>
        <strain evidence="11">DAOMC 236426</strain>
    </source>
</reference>
<evidence type="ECO:0000313" key="12">
    <source>
        <dbReference type="Proteomes" id="UP000077684"/>
    </source>
</evidence>
<protein>
    <recommendedName>
        <fullName evidence="10">Sodium/calcium exchanger membrane region domain-containing protein</fullName>
    </recommendedName>
</protein>
<dbReference type="Gene3D" id="1.20.1420.30">
    <property type="entry name" value="NCX, central ion-binding region"/>
    <property type="match status" value="1"/>
</dbReference>
<evidence type="ECO:0000256" key="7">
    <source>
        <dbReference type="ARBA" id="ARBA00023136"/>
    </source>
</evidence>
<dbReference type="InterPro" id="IPR004837">
    <property type="entry name" value="NaCa_Exmemb"/>
</dbReference>
<sequence>MVSLALAANARLGLREWSPSAGPTVITSFWLQRNYLVGAIDEVAKNYGIPKALIGIILLPIVGNAAEHVTAVVMAYKGKMEIAVAVAVGSSIQIAVGVIPALVIVSWAIGQPLTVSILLAFRTFGLPASYSDGFEQCVGDIAEYPGIYGASTYYQDEEGDDAPPPHDAPASSNCNPQPSPSNGVTAPGSSSTSASSAAATPAPGASSSVLPPQSGAQTTGGSRSNSAASSNHKLSSSSVLVRFSAGVAGLAALSVLLA</sequence>
<dbReference type="GO" id="GO:0000329">
    <property type="term" value="C:fungal-type vacuole membrane"/>
    <property type="evidence" value="ECO:0007669"/>
    <property type="project" value="TreeGrafter"/>
</dbReference>
<dbReference type="GO" id="GO:0015369">
    <property type="term" value="F:calcium:proton antiporter activity"/>
    <property type="evidence" value="ECO:0007669"/>
    <property type="project" value="TreeGrafter"/>
</dbReference>
<dbReference type="InterPro" id="IPR044880">
    <property type="entry name" value="NCX_ion-bd_dom_sf"/>
</dbReference>
<feature type="region of interest" description="Disordered" evidence="8">
    <location>
        <begin position="153"/>
        <end position="231"/>
    </location>
</feature>
<keyword evidence="12" id="KW-1185">Reference proteome</keyword>
<dbReference type="Pfam" id="PF01699">
    <property type="entry name" value="Na_Ca_ex"/>
    <property type="match status" value="1"/>
</dbReference>
<evidence type="ECO:0000256" key="6">
    <source>
        <dbReference type="ARBA" id="ARBA00023065"/>
    </source>
</evidence>
<comment type="caution">
    <text evidence="11">The sequence shown here is derived from an EMBL/GenBank/DDBJ whole genome shotgun (WGS) entry which is preliminary data.</text>
</comment>
<evidence type="ECO:0000256" key="4">
    <source>
        <dbReference type="ARBA" id="ARBA00022692"/>
    </source>
</evidence>
<feature type="compositionally biased region" description="Low complexity" evidence="8">
    <location>
        <begin position="219"/>
        <end position="231"/>
    </location>
</feature>
<organism evidence="11 12">
    <name type="scientific">Tilletia controversa</name>
    <name type="common">dwarf bunt fungus</name>
    <dbReference type="NCBI Taxonomy" id="13291"/>
    <lineage>
        <taxon>Eukaryota</taxon>
        <taxon>Fungi</taxon>
        <taxon>Dikarya</taxon>
        <taxon>Basidiomycota</taxon>
        <taxon>Ustilaginomycotina</taxon>
        <taxon>Exobasidiomycetes</taxon>
        <taxon>Tilletiales</taxon>
        <taxon>Tilletiaceae</taxon>
        <taxon>Tilletia</taxon>
    </lineage>
</organism>
<dbReference type="Proteomes" id="UP000077684">
    <property type="component" value="Unassembled WGS sequence"/>
</dbReference>
<feature type="compositionally biased region" description="Low complexity" evidence="8">
    <location>
        <begin position="168"/>
        <end position="208"/>
    </location>
</feature>
<feature type="transmembrane region" description="Helical" evidence="9">
    <location>
        <begin position="82"/>
        <end position="109"/>
    </location>
</feature>
<dbReference type="GO" id="GO:0006874">
    <property type="term" value="P:intracellular calcium ion homeostasis"/>
    <property type="evidence" value="ECO:0007669"/>
    <property type="project" value="TreeGrafter"/>
</dbReference>
<reference evidence="11" key="2">
    <citation type="journal article" date="2019" name="IMA Fungus">
        <title>Genome sequencing and comparison of five Tilletia species to identify candidate genes for the detection of regulated species infecting wheat.</title>
        <authorList>
            <person name="Nguyen H.D.T."/>
            <person name="Sultana T."/>
            <person name="Kesanakurti P."/>
            <person name="Hambleton S."/>
        </authorList>
    </citation>
    <scope>NUCLEOTIDE SEQUENCE</scope>
    <source>
        <strain evidence="11">DAOMC 236426</strain>
    </source>
</reference>
<dbReference type="GO" id="GO:0012505">
    <property type="term" value="C:endomembrane system"/>
    <property type="evidence" value="ECO:0007669"/>
    <property type="project" value="UniProtKB-SubCell"/>
</dbReference>
<keyword evidence="5 9" id="KW-1133">Transmembrane helix</keyword>
<evidence type="ECO:0000256" key="2">
    <source>
        <dbReference type="ARBA" id="ARBA00008170"/>
    </source>
</evidence>
<dbReference type="AlphaFoldDB" id="A0A8X7MKJ7"/>
<feature type="domain" description="Sodium/calcium exchanger membrane region" evidence="10">
    <location>
        <begin position="34"/>
        <end position="117"/>
    </location>
</feature>
<evidence type="ECO:0000256" key="1">
    <source>
        <dbReference type="ARBA" id="ARBA00004127"/>
    </source>
</evidence>
<feature type="transmembrane region" description="Helical" evidence="9">
    <location>
        <begin position="52"/>
        <end position="76"/>
    </location>
</feature>
<comment type="subcellular location">
    <subcellularLocation>
        <location evidence="1">Endomembrane system</location>
        <topology evidence="1">Multi-pass membrane protein</topology>
    </subcellularLocation>
</comment>
<keyword evidence="3" id="KW-0813">Transport</keyword>
<gene>
    <name evidence="11" type="ORF">A4X06_0g8452</name>
</gene>
<keyword evidence="6" id="KW-0406">Ion transport</keyword>
<keyword evidence="7 9" id="KW-0472">Membrane</keyword>
<evidence type="ECO:0000256" key="5">
    <source>
        <dbReference type="ARBA" id="ARBA00022989"/>
    </source>
</evidence>
<keyword evidence="4 9" id="KW-0812">Transmembrane</keyword>
<dbReference type="EMBL" id="LWDE02001857">
    <property type="protein sequence ID" value="KAE8239210.1"/>
    <property type="molecule type" value="Genomic_DNA"/>
</dbReference>
<proteinExistence type="inferred from homology"/>
<dbReference type="InterPro" id="IPR004713">
    <property type="entry name" value="CaH_exchang"/>
</dbReference>
<name>A0A8X7MKJ7_9BASI</name>
<dbReference type="PANTHER" id="PTHR31503:SF22">
    <property type="entry name" value="VACUOLAR CALCIUM ION TRANSPORTER"/>
    <property type="match status" value="1"/>
</dbReference>